<name>A0ABN9YG85_9DINO</name>
<dbReference type="Proteomes" id="UP001189429">
    <property type="component" value="Unassembled WGS sequence"/>
</dbReference>
<keyword evidence="3" id="KW-1185">Reference proteome</keyword>
<dbReference type="EMBL" id="CAUYUJ010022641">
    <property type="protein sequence ID" value="CAK0911789.1"/>
    <property type="molecule type" value="Genomic_DNA"/>
</dbReference>
<evidence type="ECO:0000313" key="2">
    <source>
        <dbReference type="EMBL" id="CAK0911789.1"/>
    </source>
</evidence>
<protein>
    <submittedName>
        <fullName evidence="2">Uncharacterized protein</fullName>
    </submittedName>
</protein>
<reference evidence="2" key="1">
    <citation type="submission" date="2023-10" db="EMBL/GenBank/DDBJ databases">
        <authorList>
            <person name="Chen Y."/>
            <person name="Shah S."/>
            <person name="Dougan E. K."/>
            <person name="Thang M."/>
            <person name="Chan C."/>
        </authorList>
    </citation>
    <scope>NUCLEOTIDE SEQUENCE [LARGE SCALE GENOMIC DNA]</scope>
</reference>
<sequence length="131" mass="14306">MLIQNRVFIRCFDARFVFASESPLSSESDPPDEVCAEHDDAAAGGEQVHDDAAARGANSLLSKYILLLTAMMLPLDANKCTSTLPRVVRILLSRYIAMPFLVYVCSTASKTLPLVWLVLLLLDLGDCSMAV</sequence>
<organism evidence="2 3">
    <name type="scientific">Prorocentrum cordatum</name>
    <dbReference type="NCBI Taxonomy" id="2364126"/>
    <lineage>
        <taxon>Eukaryota</taxon>
        <taxon>Sar</taxon>
        <taxon>Alveolata</taxon>
        <taxon>Dinophyceae</taxon>
        <taxon>Prorocentrales</taxon>
        <taxon>Prorocentraceae</taxon>
        <taxon>Prorocentrum</taxon>
    </lineage>
</organism>
<proteinExistence type="predicted"/>
<keyword evidence="1" id="KW-0812">Transmembrane</keyword>
<keyword evidence="1" id="KW-0472">Membrane</keyword>
<accession>A0ABN9YG85</accession>
<evidence type="ECO:0000256" key="1">
    <source>
        <dbReference type="SAM" id="Phobius"/>
    </source>
</evidence>
<gene>
    <name evidence="2" type="ORF">PCOR1329_LOCUS85551</name>
</gene>
<evidence type="ECO:0000313" key="3">
    <source>
        <dbReference type="Proteomes" id="UP001189429"/>
    </source>
</evidence>
<feature type="transmembrane region" description="Helical" evidence="1">
    <location>
        <begin position="100"/>
        <end position="122"/>
    </location>
</feature>
<keyword evidence="1" id="KW-1133">Transmembrane helix</keyword>
<comment type="caution">
    <text evidence="2">The sequence shown here is derived from an EMBL/GenBank/DDBJ whole genome shotgun (WGS) entry which is preliminary data.</text>
</comment>